<protein>
    <submittedName>
        <fullName evidence="2">Uncharacterized protein</fullName>
    </submittedName>
</protein>
<gene>
    <name evidence="2" type="ORF">PPROV_000429800</name>
</gene>
<name>A0A830HFI1_9CHLO</name>
<keyword evidence="1" id="KW-1133">Transmembrane helix</keyword>
<organism evidence="2 3">
    <name type="scientific">Pycnococcus provasolii</name>
    <dbReference type="NCBI Taxonomy" id="41880"/>
    <lineage>
        <taxon>Eukaryota</taxon>
        <taxon>Viridiplantae</taxon>
        <taxon>Chlorophyta</taxon>
        <taxon>Pseudoscourfieldiophyceae</taxon>
        <taxon>Pseudoscourfieldiales</taxon>
        <taxon>Pycnococcaceae</taxon>
        <taxon>Pycnococcus</taxon>
    </lineage>
</organism>
<evidence type="ECO:0000313" key="2">
    <source>
        <dbReference type="EMBL" id="GHP05548.1"/>
    </source>
</evidence>
<reference evidence="2" key="1">
    <citation type="submission" date="2020-10" db="EMBL/GenBank/DDBJ databases">
        <title>Unveiling of a novel bifunctional photoreceptor, Dualchrome1, isolated from a cosmopolitan green alga.</title>
        <authorList>
            <person name="Suzuki S."/>
            <person name="Kawachi M."/>
        </authorList>
    </citation>
    <scope>NUCLEOTIDE SEQUENCE</scope>
    <source>
        <strain evidence="2">NIES 2893</strain>
    </source>
</reference>
<evidence type="ECO:0000256" key="1">
    <source>
        <dbReference type="SAM" id="Phobius"/>
    </source>
</evidence>
<dbReference type="AlphaFoldDB" id="A0A830HFI1"/>
<evidence type="ECO:0000313" key="3">
    <source>
        <dbReference type="Proteomes" id="UP000660262"/>
    </source>
</evidence>
<proteinExistence type="predicted"/>
<keyword evidence="1" id="KW-0812">Transmembrane</keyword>
<dbReference type="SUPFAM" id="SSF117281">
    <property type="entry name" value="Kelch motif"/>
    <property type="match status" value="1"/>
</dbReference>
<comment type="caution">
    <text evidence="2">The sequence shown here is derived from an EMBL/GenBank/DDBJ whole genome shotgun (WGS) entry which is preliminary data.</text>
</comment>
<accession>A0A830HFI1</accession>
<keyword evidence="3" id="KW-1185">Reference proteome</keyword>
<feature type="transmembrane region" description="Helical" evidence="1">
    <location>
        <begin position="20"/>
        <end position="41"/>
    </location>
</feature>
<dbReference type="Gene3D" id="2.120.10.80">
    <property type="entry name" value="Kelch-type beta propeller"/>
    <property type="match status" value="1"/>
</dbReference>
<dbReference type="InterPro" id="IPR015915">
    <property type="entry name" value="Kelch-typ_b-propeller"/>
</dbReference>
<sequence>MVVSLLSRSFSYRLKLSSSLGGSTFFSLAVMLFVLCAFTLARYVRFNVSYIPAYWIKHNLFTMNHAALVDGLDNTAGVQHLNSSSCVAASNTNLARKTRIPTSHTDMFVTLRPHPEDTTEESSTIPLWKKRRRRPFVSPFPARRLSVPRAELAAASTVRPAYIIFAGGGSPKQDAGAKFVTTTKRNASVVHRIPPDGGPDRGGGGAGAADILRLSDGVWLCQKLSSPRRSLVAASAISHAYFAGGELKGAPSDTVDVFDAVAGKFDTPLRMSHPRNFHCIAVSLRFESGEASARVYFGGGTNANRGRGGGLSANVDVLDDSTLTWLNHRGGAKISAQPPLRLSAARKKLACTASGGLVMFAGGVMQAAGPTDVVDVYDESQGKFIKPLRLPSGRRGYLSAASTEKFIVFAGGQRPCPRATDCGPVSGDRHPGLDVYDVVERRWISGLGDLLEARSSPTALGVDARLLGWPNGTGFTLFAGGNAQASAHEIMQSLPGACEGVIDTCKRNCRLGEPKSGFMLRRGFTPHMDGSRALYKRSVANERDREQNFPKWCASARAAHSDLWQKHGVRDGSKSSRHFDAPNSASMTMHAKAVLSTSIKGNCTGHLCQMWRSPAVDIVHAFGESGSAIGVAHGRMALARFGFAGAAAPLMSDDGNVVEAVVVALAGGRWRRRWWPWPSEVDIDHVDYIYISKKSFEATSGSTPTHLAGINVDVAVSRLSSDDHER</sequence>
<dbReference type="EMBL" id="BNJQ01000010">
    <property type="protein sequence ID" value="GHP05548.1"/>
    <property type="molecule type" value="Genomic_DNA"/>
</dbReference>
<dbReference type="Proteomes" id="UP000660262">
    <property type="component" value="Unassembled WGS sequence"/>
</dbReference>
<keyword evidence="1" id="KW-0472">Membrane</keyword>